<organism evidence="1 2">
    <name type="scientific">Bacillus phage 056SW001B</name>
    <dbReference type="NCBI Taxonomy" id="2601663"/>
    <lineage>
        <taxon>Viruses</taxon>
        <taxon>Duplodnaviria</taxon>
        <taxon>Heunggongvirae</taxon>
        <taxon>Uroviricota</taxon>
        <taxon>Caudoviricetes</taxon>
        <taxon>Ehrlichviridae</taxon>
        <taxon>Gettysburgvirus</taxon>
        <taxon>Gettysburgvirus gv056SW001B</taxon>
    </lineage>
</organism>
<dbReference type="EMBL" id="MN176230">
    <property type="protein sequence ID" value="QFR56496.1"/>
    <property type="molecule type" value="Genomic_DNA"/>
</dbReference>
<proteinExistence type="predicted"/>
<protein>
    <submittedName>
        <fullName evidence="1">Uncharacterized protein</fullName>
    </submittedName>
</protein>
<keyword evidence="2" id="KW-1185">Reference proteome</keyword>
<dbReference type="Proteomes" id="UP000326637">
    <property type="component" value="Segment"/>
</dbReference>
<name>A0A5P8PIE6_9CAUD</name>
<accession>A0A5P8PIE6</accession>
<gene>
    <name evidence="1" type="primary">31</name>
    <name evidence="1" type="ORF">056SW001B_31</name>
</gene>
<sequence length="82" mass="8929">MNSNDFLNIITPFIESKITPAFSLGKIDPSHTAGSNPRILFDGETSVSSKRYKYLSSYTPKANDRVLIANVSGTHVVLGKIS</sequence>
<reference evidence="1 2" key="1">
    <citation type="submission" date="2019-07" db="EMBL/GenBank/DDBJ databases">
        <authorList>
            <person name="Krukonis G.P."/>
            <person name="Delesalle V.A."/>
        </authorList>
    </citation>
    <scope>NUCLEOTIDE SEQUENCE [LARGE SCALE GENOMIC DNA]</scope>
</reference>
<evidence type="ECO:0000313" key="2">
    <source>
        <dbReference type="Proteomes" id="UP000326637"/>
    </source>
</evidence>
<evidence type="ECO:0000313" key="1">
    <source>
        <dbReference type="EMBL" id="QFR56496.1"/>
    </source>
</evidence>